<proteinExistence type="predicted"/>
<keyword evidence="3" id="KW-1185">Reference proteome</keyword>
<name>A0A913YRK3_EXADI</name>
<protein>
    <submittedName>
        <fullName evidence="2">Uncharacterized protein</fullName>
    </submittedName>
</protein>
<accession>A0A913YRK3</accession>
<feature type="transmembrane region" description="Helical" evidence="1">
    <location>
        <begin position="6"/>
        <end position="31"/>
    </location>
</feature>
<keyword evidence="1" id="KW-0472">Membrane</keyword>
<keyword evidence="1" id="KW-1133">Transmembrane helix</keyword>
<evidence type="ECO:0000313" key="2">
    <source>
        <dbReference type="EnsemblMetazoa" id="XP_028516761.1"/>
    </source>
</evidence>
<reference evidence="2" key="1">
    <citation type="submission" date="2022-11" db="UniProtKB">
        <authorList>
            <consortium name="EnsemblMetazoa"/>
        </authorList>
    </citation>
    <scope>IDENTIFICATION</scope>
</reference>
<dbReference type="RefSeq" id="XP_028516761.1">
    <property type="nucleotide sequence ID" value="XM_028660960.1"/>
</dbReference>
<evidence type="ECO:0000313" key="3">
    <source>
        <dbReference type="Proteomes" id="UP000887567"/>
    </source>
</evidence>
<dbReference type="Proteomes" id="UP000887567">
    <property type="component" value="Unplaced"/>
</dbReference>
<dbReference type="AlphaFoldDB" id="A0A913YRK3"/>
<keyword evidence="1" id="KW-0812">Transmembrane</keyword>
<sequence>MKLALVLFEMFLILISTLVLILVITSVVVLLRSEKTLLQEDQGSLPSYLTGLCDNSLKREVLGNEDDPAQGPFVNFNHIRVCAGILVKCLKTSFGKCAAVPFCKAMYFRCRCILKDVRRCRKILGFANKIKKHSSDLKKVDQDEGRDRDANKAKCRKILKAFQRGYKKCAHGKEDCGPCLEQSELCIAKKKHYGKHEEPLESEKEMAMPNKIVNHADNEEDAKQREVIMPKPQW</sequence>
<dbReference type="KEGG" id="epa:114575650"/>
<dbReference type="GeneID" id="114575650"/>
<evidence type="ECO:0000256" key="1">
    <source>
        <dbReference type="SAM" id="Phobius"/>
    </source>
</evidence>
<dbReference type="EnsemblMetazoa" id="XM_028660960.1">
    <property type="protein sequence ID" value="XP_028516761.1"/>
    <property type="gene ID" value="LOC114575650"/>
</dbReference>
<organism evidence="2 3">
    <name type="scientific">Exaiptasia diaphana</name>
    <name type="common">Tropical sea anemone</name>
    <name type="synonym">Aiptasia pulchella</name>
    <dbReference type="NCBI Taxonomy" id="2652724"/>
    <lineage>
        <taxon>Eukaryota</taxon>
        <taxon>Metazoa</taxon>
        <taxon>Cnidaria</taxon>
        <taxon>Anthozoa</taxon>
        <taxon>Hexacorallia</taxon>
        <taxon>Actiniaria</taxon>
        <taxon>Aiptasiidae</taxon>
        <taxon>Exaiptasia</taxon>
    </lineage>
</organism>